<accession>A0A7K9T5J2</accession>
<keyword evidence="3" id="KW-0540">Nuclease</keyword>
<evidence type="ECO:0000256" key="5">
    <source>
        <dbReference type="ARBA" id="ARBA00022801"/>
    </source>
</evidence>
<keyword evidence="1" id="KW-0808">Transferase</keyword>
<dbReference type="InterPro" id="IPR012337">
    <property type="entry name" value="RNaseH-like_sf"/>
</dbReference>
<sequence>RPFERIQVDFTELPKVGRINYLLIIIDHLTQLLEAYPVARATAQTVSKILLEHLIPRYGIIQHIDSDQGTHFTSKIIKLLCQLLGIHWEYHTPWHPQSSGKVERMNQTIKQQLAKLMVETQMPWIKCLPLALL</sequence>
<keyword evidence="9" id="KW-1185">Reference proteome</keyword>
<keyword evidence="5" id="KW-0378">Hydrolase</keyword>
<evidence type="ECO:0000259" key="7">
    <source>
        <dbReference type="PROSITE" id="PS50994"/>
    </source>
</evidence>
<gene>
    <name evidence="8" type="primary">Pol_5</name>
    <name evidence="8" type="ORF">GALDEA_R15883</name>
</gene>
<dbReference type="Proteomes" id="UP000566440">
    <property type="component" value="Unassembled WGS sequence"/>
</dbReference>
<feature type="non-terminal residue" evidence="8">
    <location>
        <position position="1"/>
    </location>
</feature>
<keyword evidence="6" id="KW-0695">RNA-directed DNA polymerase</keyword>
<dbReference type="PANTHER" id="PTHR41694">
    <property type="entry name" value="ENDOGENOUS RETROVIRUS GROUP K MEMBER POL PROTEIN"/>
    <property type="match status" value="1"/>
</dbReference>
<dbReference type="InterPro" id="IPR001584">
    <property type="entry name" value="Integrase_cat-core"/>
</dbReference>
<comment type="caution">
    <text evidence="8">The sequence shown here is derived from an EMBL/GenBank/DDBJ whole genome shotgun (WGS) entry which is preliminary data.</text>
</comment>
<dbReference type="Gene3D" id="3.30.420.10">
    <property type="entry name" value="Ribonuclease H-like superfamily/Ribonuclease H"/>
    <property type="match status" value="1"/>
</dbReference>
<dbReference type="GO" id="GO:0003676">
    <property type="term" value="F:nucleic acid binding"/>
    <property type="evidence" value="ECO:0007669"/>
    <property type="project" value="InterPro"/>
</dbReference>
<protein>
    <submittedName>
        <fullName evidence="8">POL4 protein</fullName>
    </submittedName>
</protein>
<evidence type="ECO:0000256" key="4">
    <source>
        <dbReference type="ARBA" id="ARBA00022759"/>
    </source>
</evidence>
<dbReference type="PANTHER" id="PTHR41694:SF5">
    <property type="entry name" value="RIBONUCLEASE H"/>
    <property type="match status" value="1"/>
</dbReference>
<dbReference type="GO" id="GO:0004519">
    <property type="term" value="F:endonuclease activity"/>
    <property type="evidence" value="ECO:0007669"/>
    <property type="project" value="UniProtKB-KW"/>
</dbReference>
<evidence type="ECO:0000256" key="1">
    <source>
        <dbReference type="ARBA" id="ARBA00022679"/>
    </source>
</evidence>
<dbReference type="GO" id="GO:0015074">
    <property type="term" value="P:DNA integration"/>
    <property type="evidence" value="ECO:0007669"/>
    <property type="project" value="InterPro"/>
</dbReference>
<dbReference type="EMBL" id="VWZX01007008">
    <property type="protein sequence ID" value="NXI42961.1"/>
    <property type="molecule type" value="Genomic_DNA"/>
</dbReference>
<evidence type="ECO:0000313" key="8">
    <source>
        <dbReference type="EMBL" id="NXI42961.1"/>
    </source>
</evidence>
<feature type="domain" description="Integrase catalytic" evidence="7">
    <location>
        <begin position="1"/>
        <end position="133"/>
    </location>
</feature>
<organism evidence="8 9">
    <name type="scientific">Galbula dea</name>
    <dbReference type="NCBI Taxonomy" id="1109041"/>
    <lineage>
        <taxon>Eukaryota</taxon>
        <taxon>Metazoa</taxon>
        <taxon>Chordata</taxon>
        <taxon>Craniata</taxon>
        <taxon>Vertebrata</taxon>
        <taxon>Euteleostomi</taxon>
        <taxon>Archelosauria</taxon>
        <taxon>Archosauria</taxon>
        <taxon>Dinosauria</taxon>
        <taxon>Saurischia</taxon>
        <taxon>Theropoda</taxon>
        <taxon>Coelurosauria</taxon>
        <taxon>Aves</taxon>
        <taxon>Neognathae</taxon>
        <taxon>Neoaves</taxon>
        <taxon>Telluraves</taxon>
        <taxon>Coraciimorphae</taxon>
        <taxon>Piciformes</taxon>
        <taxon>Galbulidae</taxon>
        <taxon>Galbula</taxon>
    </lineage>
</organism>
<evidence type="ECO:0000313" key="9">
    <source>
        <dbReference type="Proteomes" id="UP000566440"/>
    </source>
</evidence>
<name>A0A7K9T5J2_9PICI</name>
<keyword evidence="4" id="KW-0255">Endonuclease</keyword>
<dbReference type="PROSITE" id="PS50994">
    <property type="entry name" value="INTEGRASE"/>
    <property type="match status" value="1"/>
</dbReference>
<dbReference type="GO" id="GO:0003964">
    <property type="term" value="F:RNA-directed DNA polymerase activity"/>
    <property type="evidence" value="ECO:0007669"/>
    <property type="project" value="UniProtKB-KW"/>
</dbReference>
<keyword evidence="2" id="KW-0548">Nucleotidyltransferase</keyword>
<dbReference type="InterPro" id="IPR036397">
    <property type="entry name" value="RNaseH_sf"/>
</dbReference>
<dbReference type="OrthoDB" id="9906983at2759"/>
<proteinExistence type="predicted"/>
<evidence type="ECO:0000256" key="6">
    <source>
        <dbReference type="ARBA" id="ARBA00022918"/>
    </source>
</evidence>
<evidence type="ECO:0000256" key="2">
    <source>
        <dbReference type="ARBA" id="ARBA00022695"/>
    </source>
</evidence>
<reference evidence="8 9" key="1">
    <citation type="submission" date="2019-09" db="EMBL/GenBank/DDBJ databases">
        <title>Bird 10,000 Genomes (B10K) Project - Family phase.</title>
        <authorList>
            <person name="Zhang G."/>
        </authorList>
    </citation>
    <scope>NUCLEOTIDE SEQUENCE [LARGE SCALE GENOMIC DNA]</scope>
    <source>
        <strain evidence="8">B10K-DU-001-62</strain>
        <tissue evidence="8">Muscle</tissue>
    </source>
</reference>
<dbReference type="GO" id="GO:0016787">
    <property type="term" value="F:hydrolase activity"/>
    <property type="evidence" value="ECO:0007669"/>
    <property type="project" value="UniProtKB-KW"/>
</dbReference>
<evidence type="ECO:0000256" key="3">
    <source>
        <dbReference type="ARBA" id="ARBA00022722"/>
    </source>
</evidence>
<dbReference type="SUPFAM" id="SSF53098">
    <property type="entry name" value="Ribonuclease H-like"/>
    <property type="match status" value="1"/>
</dbReference>
<feature type="non-terminal residue" evidence="8">
    <location>
        <position position="133"/>
    </location>
</feature>
<dbReference type="AlphaFoldDB" id="A0A7K9T5J2"/>
<dbReference type="Pfam" id="PF00665">
    <property type="entry name" value="rve"/>
    <property type="match status" value="1"/>
</dbReference>